<dbReference type="EMBL" id="KN847495">
    <property type="protein sequence ID" value="KIW15656.1"/>
    <property type="molecule type" value="Genomic_DNA"/>
</dbReference>
<feature type="region of interest" description="Disordered" evidence="1">
    <location>
        <begin position="314"/>
        <end position="336"/>
    </location>
</feature>
<feature type="compositionally biased region" description="Basic and acidic residues" evidence="1">
    <location>
        <begin position="218"/>
        <end position="231"/>
    </location>
</feature>
<reference evidence="2 3" key="1">
    <citation type="submission" date="2015-01" db="EMBL/GenBank/DDBJ databases">
        <title>The Genome Sequence of Exophiala spinifera CBS89968.</title>
        <authorList>
            <consortium name="The Broad Institute Genomics Platform"/>
            <person name="Cuomo C."/>
            <person name="de Hoog S."/>
            <person name="Gorbushina A."/>
            <person name="Stielow B."/>
            <person name="Teixiera M."/>
            <person name="Abouelleil A."/>
            <person name="Chapman S.B."/>
            <person name="Priest M."/>
            <person name="Young S.K."/>
            <person name="Wortman J."/>
            <person name="Nusbaum C."/>
            <person name="Birren B."/>
        </authorList>
    </citation>
    <scope>NUCLEOTIDE SEQUENCE [LARGE SCALE GENOMIC DNA]</scope>
    <source>
        <strain evidence="2 3">CBS 89968</strain>
    </source>
</reference>
<dbReference type="Proteomes" id="UP000053328">
    <property type="component" value="Unassembled WGS sequence"/>
</dbReference>
<evidence type="ECO:0008006" key="4">
    <source>
        <dbReference type="Google" id="ProtNLM"/>
    </source>
</evidence>
<dbReference type="GeneID" id="27332788"/>
<sequence length="566" mass="62301">MASLTPYEDERRAKTPDYDDCGFYSKTRFVHILDLFREGQARDLALKSPSKTPISASTYDLRRRVCSYAHFAVGYEDKSSSDDDYDPATENRRRPVRNTGRAGGNQRSPRGTNQNGGGVDTDVGGLRKRQKIVPPRLQPGSSKEAPRKLATQQSSQGRSEIPGQVEQSGGGGDLVSPDSSQGRSIRPRGEPRDSYLGKLDEESAGIDNANGRALRNRTIPDQEQTQHEKGAKCAGCHAARKKCIWTIGHTCARCKRQDIECVKWTDDSPIETTPTNDASFTIPSMADDNMETKTEQGVSTQTSPLMNPQHVEASVPMNSRTSPDPSQLPIGSSANPIVLDSPPDSPLLSASPASIRQIVTHWAHPIDFKHVKNAGPCHFCTDFRFGVFGHGRITTKVIQYPGSTALEEIGDGHRSNGKEPTRMCVICALRRIYISKCTVHRFKHMDNQAGVQKSILYAQQLRAEVWDPPVDSTAYSTCKICPELADWRCCVDKTVGITGDPLRDGRGPGRGCGLQLCNTCKLQVEGCGGVLEKDRIMKADGKELRADVEFLFEESLLHRAYFPPKT</sequence>
<feature type="region of interest" description="Disordered" evidence="1">
    <location>
        <begin position="76"/>
        <end position="232"/>
    </location>
</feature>
<name>A0A0D1YKV9_9EURO</name>
<dbReference type="VEuPathDB" id="FungiDB:PV08_05705"/>
<evidence type="ECO:0000256" key="1">
    <source>
        <dbReference type="SAM" id="MobiDB-lite"/>
    </source>
</evidence>
<accession>A0A0D1YKV9</accession>
<dbReference type="HOGENOM" id="CLU_485737_0_0_1"/>
<protein>
    <recommendedName>
        <fullName evidence="4">Zn(2)-C6 fungal-type domain-containing protein</fullName>
    </recommendedName>
</protein>
<evidence type="ECO:0000313" key="2">
    <source>
        <dbReference type="EMBL" id="KIW15656.1"/>
    </source>
</evidence>
<proteinExistence type="predicted"/>
<dbReference type="STRING" id="91928.A0A0D1YKV9"/>
<gene>
    <name evidence="2" type="ORF">PV08_05705</name>
</gene>
<dbReference type="OrthoDB" id="5303703at2759"/>
<feature type="compositionally biased region" description="Polar residues" evidence="1">
    <location>
        <begin position="316"/>
        <end position="335"/>
    </location>
</feature>
<dbReference type="RefSeq" id="XP_016235872.1">
    <property type="nucleotide sequence ID" value="XM_016380045.1"/>
</dbReference>
<keyword evidence="3" id="KW-1185">Reference proteome</keyword>
<feature type="compositionally biased region" description="Basic and acidic residues" evidence="1">
    <location>
        <begin position="187"/>
        <end position="201"/>
    </location>
</feature>
<dbReference type="AlphaFoldDB" id="A0A0D1YKV9"/>
<evidence type="ECO:0000313" key="3">
    <source>
        <dbReference type="Proteomes" id="UP000053328"/>
    </source>
</evidence>
<organism evidence="2 3">
    <name type="scientific">Exophiala spinifera</name>
    <dbReference type="NCBI Taxonomy" id="91928"/>
    <lineage>
        <taxon>Eukaryota</taxon>
        <taxon>Fungi</taxon>
        <taxon>Dikarya</taxon>
        <taxon>Ascomycota</taxon>
        <taxon>Pezizomycotina</taxon>
        <taxon>Eurotiomycetes</taxon>
        <taxon>Chaetothyriomycetidae</taxon>
        <taxon>Chaetothyriales</taxon>
        <taxon>Herpotrichiellaceae</taxon>
        <taxon>Exophiala</taxon>
    </lineage>
</organism>